<name>A0ABD3STH7_9STRA</name>
<dbReference type="AlphaFoldDB" id="A0ABD3STH7"/>
<accession>A0ABD3STH7</accession>
<evidence type="ECO:0000313" key="2">
    <source>
        <dbReference type="Proteomes" id="UP001530377"/>
    </source>
</evidence>
<dbReference type="EMBL" id="JALLPB020000001">
    <property type="protein sequence ID" value="KAL3827666.1"/>
    <property type="molecule type" value="Genomic_DNA"/>
</dbReference>
<reference evidence="1 2" key="1">
    <citation type="submission" date="2024-10" db="EMBL/GenBank/DDBJ databases">
        <title>Updated reference genomes for cyclostephanoid diatoms.</title>
        <authorList>
            <person name="Roberts W.R."/>
            <person name="Alverson A.J."/>
        </authorList>
    </citation>
    <scope>NUCLEOTIDE SEQUENCE [LARGE SCALE GENOMIC DNA]</scope>
    <source>
        <strain evidence="1 2">AJA228-03</strain>
    </source>
</reference>
<organism evidence="1 2">
    <name type="scientific">Cyclostephanos tholiformis</name>
    <dbReference type="NCBI Taxonomy" id="382380"/>
    <lineage>
        <taxon>Eukaryota</taxon>
        <taxon>Sar</taxon>
        <taxon>Stramenopiles</taxon>
        <taxon>Ochrophyta</taxon>
        <taxon>Bacillariophyta</taxon>
        <taxon>Coscinodiscophyceae</taxon>
        <taxon>Thalassiosirophycidae</taxon>
        <taxon>Stephanodiscales</taxon>
        <taxon>Stephanodiscaceae</taxon>
        <taxon>Cyclostephanos</taxon>
    </lineage>
</organism>
<evidence type="ECO:0000313" key="1">
    <source>
        <dbReference type="EMBL" id="KAL3827666.1"/>
    </source>
</evidence>
<protein>
    <submittedName>
        <fullName evidence="1">Uncharacterized protein</fullName>
    </submittedName>
</protein>
<gene>
    <name evidence="1" type="ORF">ACHAXA_000539</name>
</gene>
<proteinExistence type="predicted"/>
<sequence length="129" mass="15089">MDKPSSKMNETPSDWTELSFYRDITSDTPESWEYTCPSIKGRVHYNVKENGWHFRKIGNNLWHTMEKNEADSLRFIVTKPRDRPCFLNVAFYATHVKDSNVRQYMPQEGSMGCYVNNMIPTRKAATDEA</sequence>
<keyword evidence="2" id="KW-1185">Reference proteome</keyword>
<dbReference type="Proteomes" id="UP001530377">
    <property type="component" value="Unassembled WGS sequence"/>
</dbReference>
<comment type="caution">
    <text evidence="1">The sequence shown here is derived from an EMBL/GenBank/DDBJ whole genome shotgun (WGS) entry which is preliminary data.</text>
</comment>